<reference evidence="2 3" key="1">
    <citation type="submission" date="2023-04" db="EMBL/GenBank/DDBJ databases">
        <title>Australian commercial rhizobial inoculants.</title>
        <authorList>
            <person name="Kohlmeier M.G."/>
            <person name="O'Hara G.W."/>
            <person name="Colombi E."/>
            <person name="Ramsay J.P."/>
            <person name="Terpolilli J."/>
        </authorList>
    </citation>
    <scope>NUCLEOTIDE SEQUENCE [LARGE SCALE GENOMIC DNA]</scope>
    <source>
        <strain evidence="2 3">CB627</strain>
    </source>
</reference>
<feature type="compositionally biased region" description="Basic and acidic residues" evidence="1">
    <location>
        <begin position="24"/>
        <end position="39"/>
    </location>
</feature>
<dbReference type="InterPro" id="IPR045468">
    <property type="entry name" value="DUF6496"/>
</dbReference>
<feature type="region of interest" description="Disordered" evidence="1">
    <location>
        <begin position="75"/>
        <end position="190"/>
    </location>
</feature>
<proteinExistence type="predicted"/>
<organism evidence="2 3">
    <name type="scientific">Bradyrhizobium brasilense</name>
    <dbReference type="NCBI Taxonomy" id="1419277"/>
    <lineage>
        <taxon>Bacteria</taxon>
        <taxon>Pseudomonadati</taxon>
        <taxon>Pseudomonadota</taxon>
        <taxon>Alphaproteobacteria</taxon>
        <taxon>Hyphomicrobiales</taxon>
        <taxon>Nitrobacteraceae</taxon>
        <taxon>Bradyrhizobium</taxon>
    </lineage>
</organism>
<feature type="region of interest" description="Disordered" evidence="1">
    <location>
        <begin position="1"/>
        <end position="49"/>
    </location>
</feature>
<dbReference type="Proteomes" id="UP001221546">
    <property type="component" value="Chromosome"/>
</dbReference>
<name>A0ABY8J954_9BRAD</name>
<feature type="compositionally biased region" description="Polar residues" evidence="1">
    <location>
        <begin position="135"/>
        <end position="146"/>
    </location>
</feature>
<sequence length="190" mass="20934">MKDRLLEPDVDVPETEIGNGRTMMPERKTMQKARQDRRAGRSTTTQAGEFVHEEIRKVRRGKHGARSSKQAIAIGLSKARRAGVPLRPPKKGAAKATTRKSAEYAYEAGQGKRKTRRRPRVSRAVSNVLKRESRSAASHTALSQQTRRAASRRSASARSAAARKAAKTKGSAVRSAAAKKAARTRARRRK</sequence>
<feature type="compositionally biased region" description="Low complexity" evidence="1">
    <location>
        <begin position="152"/>
        <end position="163"/>
    </location>
</feature>
<evidence type="ECO:0000313" key="3">
    <source>
        <dbReference type="Proteomes" id="UP001221546"/>
    </source>
</evidence>
<accession>A0ABY8J954</accession>
<keyword evidence="3" id="KW-1185">Reference proteome</keyword>
<protein>
    <submittedName>
        <fullName evidence="2">DUF6496 domain-containing protein</fullName>
    </submittedName>
</protein>
<dbReference type="EMBL" id="CP121646">
    <property type="protein sequence ID" value="WFU60327.1"/>
    <property type="molecule type" value="Genomic_DNA"/>
</dbReference>
<evidence type="ECO:0000313" key="2">
    <source>
        <dbReference type="EMBL" id="WFU60327.1"/>
    </source>
</evidence>
<dbReference type="Pfam" id="PF20106">
    <property type="entry name" value="DUF6496"/>
    <property type="match status" value="1"/>
</dbReference>
<gene>
    <name evidence="2" type="ORF">QA636_22435</name>
</gene>
<feature type="compositionally biased region" description="Basic residues" evidence="1">
    <location>
        <begin position="180"/>
        <end position="190"/>
    </location>
</feature>
<dbReference type="RefSeq" id="WP_310884688.1">
    <property type="nucleotide sequence ID" value="NZ_CP121646.1"/>
</dbReference>
<feature type="compositionally biased region" description="Basic residues" evidence="1">
    <location>
        <begin position="111"/>
        <end position="121"/>
    </location>
</feature>
<evidence type="ECO:0000256" key="1">
    <source>
        <dbReference type="SAM" id="MobiDB-lite"/>
    </source>
</evidence>